<comment type="caution">
    <text evidence="3">The sequence shown here is derived from an EMBL/GenBank/DDBJ whole genome shotgun (WGS) entry which is preliminary data.</text>
</comment>
<keyword evidence="4" id="KW-1185">Reference proteome</keyword>
<dbReference type="SUPFAM" id="SSF56563">
    <property type="entry name" value="Major capsid protein gp5"/>
    <property type="match status" value="1"/>
</dbReference>
<dbReference type="RefSeq" id="WP_390354148.1">
    <property type="nucleotide sequence ID" value="NZ_JBHUIZ010000005.1"/>
</dbReference>
<accession>A0ABU5C6G0</accession>
<evidence type="ECO:0000256" key="1">
    <source>
        <dbReference type="ARBA" id="ARBA00004328"/>
    </source>
</evidence>
<dbReference type="InterPro" id="IPR024455">
    <property type="entry name" value="Phage_capsid"/>
</dbReference>
<protein>
    <submittedName>
        <fullName evidence="3">Phage major capsid protein</fullName>
    </submittedName>
</protein>
<organism evidence="3 4">
    <name type="scientific">Tigheibacillus halophilus</name>
    <dbReference type="NCBI Taxonomy" id="361280"/>
    <lineage>
        <taxon>Bacteria</taxon>
        <taxon>Bacillati</taxon>
        <taxon>Bacillota</taxon>
        <taxon>Bacilli</taxon>
        <taxon>Bacillales</taxon>
        <taxon>Bacillaceae</taxon>
        <taxon>Tigheibacillus</taxon>
    </lineage>
</organism>
<name>A0ABU5C6G0_9BACI</name>
<dbReference type="Pfam" id="PF05065">
    <property type="entry name" value="Phage_capsid"/>
    <property type="match status" value="1"/>
</dbReference>
<reference evidence="3 4" key="1">
    <citation type="submission" date="2023-10" db="EMBL/GenBank/DDBJ databases">
        <title>Virgibacillus halophilus 5B73C genome.</title>
        <authorList>
            <person name="Miliotis G."/>
            <person name="Sengupta P."/>
            <person name="Hameed A."/>
            <person name="Chuvochina M."/>
            <person name="Mcdonagh F."/>
            <person name="Simpson A.C."/>
            <person name="Singh N.K."/>
            <person name="Rekha P.D."/>
            <person name="Raman K."/>
            <person name="Hugenholtz P."/>
            <person name="Venkateswaran K."/>
        </authorList>
    </citation>
    <scope>NUCLEOTIDE SEQUENCE [LARGE SCALE GENOMIC DNA]</scope>
    <source>
        <strain evidence="3 4">5B73C</strain>
    </source>
</reference>
<evidence type="ECO:0000313" key="4">
    <source>
        <dbReference type="Proteomes" id="UP001281447"/>
    </source>
</evidence>
<dbReference type="EMBL" id="JAWDIP010000003">
    <property type="protein sequence ID" value="MDY0394785.1"/>
    <property type="molecule type" value="Genomic_DNA"/>
</dbReference>
<dbReference type="InterPro" id="IPR054612">
    <property type="entry name" value="Phage_capsid-like_C"/>
</dbReference>
<evidence type="ECO:0000313" key="3">
    <source>
        <dbReference type="EMBL" id="MDY0394785.1"/>
    </source>
</evidence>
<dbReference type="Gene3D" id="3.30.2320.10">
    <property type="entry name" value="hypothetical protein PF0899 domain"/>
    <property type="match status" value="1"/>
</dbReference>
<dbReference type="Proteomes" id="UP001281447">
    <property type="component" value="Unassembled WGS sequence"/>
</dbReference>
<feature type="domain" description="Phage capsid-like C-terminal" evidence="2">
    <location>
        <begin position="33"/>
        <end position="305"/>
    </location>
</feature>
<dbReference type="Gene3D" id="3.30.2400.10">
    <property type="entry name" value="Major capsid protein gp5"/>
    <property type="match status" value="1"/>
</dbReference>
<evidence type="ECO:0000259" key="2">
    <source>
        <dbReference type="Pfam" id="PF05065"/>
    </source>
</evidence>
<proteinExistence type="predicted"/>
<comment type="subcellular location">
    <subcellularLocation>
        <location evidence="1">Virion</location>
    </subcellularLocation>
</comment>
<gene>
    <name evidence="3" type="ORF">RWE15_10365</name>
</gene>
<sequence length="312" mass="34867">MKNKPELLKLNIQHFSEFNPDNVLLQDARSGKIPEEQGTLILKETISNSVMMQLAKYEEMTKQKKTFNYLAEGVGAYWVGEGEIIKTSKPQWLTAEMEAKKLGVIVPVSREFLQYSVTNFFSEVRPLIAEAFYKKFDEATILGVDNPFSQSVAKSVTDSNHVVEGELSYETLMDLYGLLNDADHDPNAFISRKNNNSAFRGIVETSGNMSVPLYDRNANTLDGIPIANLKSSELKKGELFGGDFDFARYGIPYNLNYAISEEAQLSSITGEDGNPVNLFERELIAIRATMDVAFMVLKDDAFAKLEPGEDTP</sequence>
<dbReference type="NCBIfam" id="TIGR01554">
    <property type="entry name" value="major_cap_HK97"/>
    <property type="match status" value="1"/>
</dbReference>